<organism evidence="3 4">
    <name type="scientific">Chryseolinea soli</name>
    <dbReference type="NCBI Taxonomy" id="2321403"/>
    <lineage>
        <taxon>Bacteria</taxon>
        <taxon>Pseudomonadati</taxon>
        <taxon>Bacteroidota</taxon>
        <taxon>Cytophagia</taxon>
        <taxon>Cytophagales</taxon>
        <taxon>Fulvivirgaceae</taxon>
        <taxon>Chryseolinea</taxon>
    </lineage>
</organism>
<dbReference type="AlphaFoldDB" id="A0A385SUW3"/>
<feature type="region of interest" description="Disordered" evidence="1">
    <location>
        <begin position="25"/>
        <end position="45"/>
    </location>
</feature>
<protein>
    <submittedName>
        <fullName evidence="3">DUF4142 domain-containing protein</fullName>
    </submittedName>
</protein>
<dbReference type="PANTHER" id="PTHR38593:SF1">
    <property type="entry name" value="BLR2558 PROTEIN"/>
    <property type="match status" value="1"/>
</dbReference>
<evidence type="ECO:0000259" key="2">
    <source>
        <dbReference type="Pfam" id="PF13628"/>
    </source>
</evidence>
<dbReference type="OrthoDB" id="883203at2"/>
<dbReference type="InterPro" id="IPR025419">
    <property type="entry name" value="DUF4142"/>
</dbReference>
<reference evidence="4" key="1">
    <citation type="submission" date="2018-09" db="EMBL/GenBank/DDBJ databases">
        <title>Chryseolinea sp. KIS68-18 isolated from soil.</title>
        <authorList>
            <person name="Weon H.-Y."/>
            <person name="Kwon S.-W."/>
            <person name="Lee S.A."/>
        </authorList>
    </citation>
    <scope>NUCLEOTIDE SEQUENCE [LARGE SCALE GENOMIC DNA]</scope>
    <source>
        <strain evidence="4">KIS68-18</strain>
    </source>
</reference>
<feature type="domain" description="DUF4142" evidence="2">
    <location>
        <begin position="48"/>
        <end position="180"/>
    </location>
</feature>
<dbReference type="Proteomes" id="UP000266183">
    <property type="component" value="Chromosome"/>
</dbReference>
<evidence type="ECO:0000313" key="4">
    <source>
        <dbReference type="Proteomes" id="UP000266183"/>
    </source>
</evidence>
<dbReference type="PROSITE" id="PS51257">
    <property type="entry name" value="PROKAR_LIPOPROTEIN"/>
    <property type="match status" value="1"/>
</dbReference>
<gene>
    <name evidence="3" type="ORF">D4L85_27470</name>
</gene>
<dbReference type="InterPro" id="IPR012347">
    <property type="entry name" value="Ferritin-like"/>
</dbReference>
<dbReference type="RefSeq" id="WP_119757315.1">
    <property type="nucleotide sequence ID" value="NZ_CP032382.1"/>
</dbReference>
<evidence type="ECO:0000313" key="3">
    <source>
        <dbReference type="EMBL" id="AYB34091.1"/>
    </source>
</evidence>
<proteinExistence type="predicted"/>
<dbReference type="KEGG" id="chk:D4L85_27470"/>
<accession>A0A385SUW3</accession>
<dbReference type="PANTHER" id="PTHR38593">
    <property type="entry name" value="BLR2558 PROTEIN"/>
    <property type="match status" value="1"/>
</dbReference>
<sequence length="189" mass="21232">MKRTTLHFFAILTLGIALTGCGPKKEADSSETAKAENEEKFDTKASEKDADFVANAVAGNYAEIKMAELAKTRSANTEVQALAAMLVDDHTKVLTELKEFATQRGISIPLEEKDDAKEKVNDLSKQDAKDFDKQWCKTLVEKHEKTIQDFESTYDKTEDTTLKEWINQTLPSLKTHLDKLNTCEKNLKS</sequence>
<dbReference type="Pfam" id="PF13628">
    <property type="entry name" value="DUF4142"/>
    <property type="match status" value="1"/>
</dbReference>
<name>A0A385SUW3_9BACT</name>
<keyword evidence="4" id="KW-1185">Reference proteome</keyword>
<dbReference type="Gene3D" id="1.20.1260.10">
    <property type="match status" value="1"/>
</dbReference>
<evidence type="ECO:0000256" key="1">
    <source>
        <dbReference type="SAM" id="MobiDB-lite"/>
    </source>
</evidence>
<dbReference type="EMBL" id="CP032382">
    <property type="protein sequence ID" value="AYB34091.1"/>
    <property type="molecule type" value="Genomic_DNA"/>
</dbReference>